<dbReference type="GO" id="GO:0043565">
    <property type="term" value="F:sequence-specific DNA binding"/>
    <property type="evidence" value="ECO:0007669"/>
    <property type="project" value="TreeGrafter"/>
</dbReference>
<name>A0A8K0V0B0_9ENTR</name>
<dbReference type="RefSeq" id="WP_238712107.1">
    <property type="nucleotide sequence ID" value="NZ_JAEPBH010000003.1"/>
</dbReference>
<keyword evidence="4" id="KW-0804">Transcription</keyword>
<evidence type="ECO:0000256" key="2">
    <source>
        <dbReference type="ARBA" id="ARBA00023015"/>
    </source>
</evidence>
<dbReference type="CDD" id="cd08432">
    <property type="entry name" value="PBP2_GcdR_TrpI_HvrB_AmpR_like"/>
    <property type="match status" value="1"/>
</dbReference>
<dbReference type="SUPFAM" id="SSF53850">
    <property type="entry name" value="Periplasmic binding protein-like II"/>
    <property type="match status" value="1"/>
</dbReference>
<dbReference type="Pfam" id="PF03466">
    <property type="entry name" value="LysR_substrate"/>
    <property type="match status" value="1"/>
</dbReference>
<evidence type="ECO:0000313" key="6">
    <source>
        <dbReference type="EMBL" id="MBK4714101.1"/>
    </source>
</evidence>
<dbReference type="InterPro" id="IPR036390">
    <property type="entry name" value="WH_DNA-bd_sf"/>
</dbReference>
<reference evidence="6" key="1">
    <citation type="submission" date="2021-01" db="EMBL/GenBank/DDBJ databases">
        <title>Intestinitalea alba gen. nov., sp. nov., a novel genus of the family Enterobacteriaceae, isolated from the gut of the plastic-eating mealworm Tenebrio molitor L.</title>
        <authorList>
            <person name="Yang Y."/>
        </authorList>
    </citation>
    <scope>NUCLEOTIDE SEQUENCE</scope>
    <source>
        <strain evidence="6">BIT-L3</strain>
    </source>
</reference>
<proteinExistence type="inferred from homology"/>
<dbReference type="GO" id="GO:0006351">
    <property type="term" value="P:DNA-templated transcription"/>
    <property type="evidence" value="ECO:0007669"/>
    <property type="project" value="TreeGrafter"/>
</dbReference>
<protein>
    <submittedName>
        <fullName evidence="6">LysR family transcriptional regulator</fullName>
    </submittedName>
</protein>
<dbReference type="InterPro" id="IPR000847">
    <property type="entry name" value="LysR_HTH_N"/>
</dbReference>
<accession>A0A8K0V0B0</accession>
<keyword evidence="3" id="KW-0238">DNA-binding</keyword>
<evidence type="ECO:0000256" key="1">
    <source>
        <dbReference type="ARBA" id="ARBA00009437"/>
    </source>
</evidence>
<dbReference type="Pfam" id="PF00126">
    <property type="entry name" value="HTH_1"/>
    <property type="match status" value="1"/>
</dbReference>
<dbReference type="InterPro" id="IPR036388">
    <property type="entry name" value="WH-like_DNA-bd_sf"/>
</dbReference>
<dbReference type="GO" id="GO:0003700">
    <property type="term" value="F:DNA-binding transcription factor activity"/>
    <property type="evidence" value="ECO:0007669"/>
    <property type="project" value="InterPro"/>
</dbReference>
<dbReference type="PANTHER" id="PTHR30537:SF58">
    <property type="entry name" value="HTH-TYPE TRANSCRIPTIONAL REGULATOR PERR"/>
    <property type="match status" value="1"/>
</dbReference>
<dbReference type="PROSITE" id="PS50931">
    <property type="entry name" value="HTH_LYSR"/>
    <property type="match status" value="1"/>
</dbReference>
<dbReference type="Gene3D" id="3.40.190.10">
    <property type="entry name" value="Periplasmic binding protein-like II"/>
    <property type="match status" value="2"/>
</dbReference>
<evidence type="ECO:0000313" key="7">
    <source>
        <dbReference type="Proteomes" id="UP000659047"/>
    </source>
</evidence>
<comment type="similarity">
    <text evidence="1">Belongs to the LysR transcriptional regulatory family.</text>
</comment>
<keyword evidence="7" id="KW-1185">Reference proteome</keyword>
<evidence type="ECO:0000256" key="3">
    <source>
        <dbReference type="ARBA" id="ARBA00023125"/>
    </source>
</evidence>
<dbReference type="Gene3D" id="1.10.10.10">
    <property type="entry name" value="Winged helix-like DNA-binding domain superfamily/Winged helix DNA-binding domain"/>
    <property type="match status" value="1"/>
</dbReference>
<dbReference type="InterPro" id="IPR058163">
    <property type="entry name" value="LysR-type_TF_proteobact-type"/>
</dbReference>
<organism evidence="6 7">
    <name type="scientific">Tenebrionibacter intestinalis</name>
    <dbReference type="NCBI Taxonomy" id="2799638"/>
    <lineage>
        <taxon>Bacteria</taxon>
        <taxon>Pseudomonadati</taxon>
        <taxon>Pseudomonadota</taxon>
        <taxon>Gammaproteobacteria</taxon>
        <taxon>Enterobacterales</taxon>
        <taxon>Enterobacteriaceae</taxon>
        <taxon>Tenebrionibacter/Tenebrionicola group</taxon>
        <taxon>Tenebrionibacter</taxon>
    </lineage>
</organism>
<dbReference type="EMBL" id="JAEPBH010000003">
    <property type="protein sequence ID" value="MBK4714101.1"/>
    <property type="molecule type" value="Genomic_DNA"/>
</dbReference>
<gene>
    <name evidence="6" type="ORF">JJB97_01880</name>
</gene>
<comment type="caution">
    <text evidence="6">The sequence shown here is derived from an EMBL/GenBank/DDBJ whole genome shotgun (WGS) entry which is preliminary data.</text>
</comment>
<dbReference type="AlphaFoldDB" id="A0A8K0V0B0"/>
<dbReference type="PANTHER" id="PTHR30537">
    <property type="entry name" value="HTH-TYPE TRANSCRIPTIONAL REGULATOR"/>
    <property type="match status" value="1"/>
</dbReference>
<keyword evidence="2" id="KW-0805">Transcription regulation</keyword>
<dbReference type="SUPFAM" id="SSF46785">
    <property type="entry name" value="Winged helix' DNA-binding domain"/>
    <property type="match status" value="1"/>
</dbReference>
<feature type="domain" description="HTH lysR-type" evidence="5">
    <location>
        <begin position="12"/>
        <end position="69"/>
    </location>
</feature>
<dbReference type="Proteomes" id="UP000659047">
    <property type="component" value="Unassembled WGS sequence"/>
</dbReference>
<evidence type="ECO:0000256" key="4">
    <source>
        <dbReference type="ARBA" id="ARBA00023163"/>
    </source>
</evidence>
<evidence type="ECO:0000259" key="5">
    <source>
        <dbReference type="PROSITE" id="PS50931"/>
    </source>
</evidence>
<dbReference type="InterPro" id="IPR005119">
    <property type="entry name" value="LysR_subst-bd"/>
</dbReference>
<sequence length="306" mass="34673">MHNPALKKLPLPSLKNLQTFIEVANTGSINLAADNLNITPSAVSHQISTLEAFLGRKLFIRSGKGMRINALGEDYLQQISGALNLIGRVTDKIINEPHGDILRIHSAPSFGVLWLIRRLGSFRAKHPDILINLTCSYENLQFSRDNIDIDIRHGIAQWDGYKTLTIKNERLLVMASPAYLLTHPVSGPEDIPNHNLVHSTVTLASWERWFSFHKIATRHPEYHLSFDRSYMSFEAGKMGLGLILESSLLADELLERGELEPVFQARYAYPVNAHHLVMPHINERSRKVKVFISWIREELAAEGYEI</sequence>